<dbReference type="Pfam" id="PF00172">
    <property type="entry name" value="Zn_clus"/>
    <property type="match status" value="1"/>
</dbReference>
<feature type="compositionally biased region" description="Low complexity" evidence="2">
    <location>
        <begin position="28"/>
        <end position="38"/>
    </location>
</feature>
<dbReference type="EMBL" id="JOKZ01000371">
    <property type="protein sequence ID" value="KKO98934.1"/>
    <property type="molecule type" value="Genomic_DNA"/>
</dbReference>
<dbReference type="SUPFAM" id="SSF57701">
    <property type="entry name" value="Zn2/Cys6 DNA-binding domain"/>
    <property type="match status" value="1"/>
</dbReference>
<dbReference type="PANTHER" id="PTHR47784:SF7">
    <property type="entry name" value="ZN(II)2CYS6 TRANSCRIPTION FACTOR (EUROFUNG)"/>
    <property type="match status" value="1"/>
</dbReference>
<name>A0A0F9X2N7_TRIHA</name>
<dbReference type="InterPro" id="IPR001138">
    <property type="entry name" value="Zn2Cys6_DnaBD"/>
</dbReference>
<feature type="domain" description="Zn(2)-C6 fungal-type" evidence="3">
    <location>
        <begin position="73"/>
        <end position="103"/>
    </location>
</feature>
<sequence length="332" mass="36732">MVASSVSPTLASCSITSFTVPSKQTLVSTDTDSDTTPTADEKETLDTESNKSPPLKGKRKPVPGKGFSKSRQGCYNCKRRRVKCSEAKPECCSCNRMGLICVYPEAPRPTLKRSHNTVSSSSKSCVNLNHLQFYHHFLLEAYPPAPYGAEPVWRNVAAMSHEYGFLANAILGLSAQHLTLFHGADYSIQALDLRVAAINGLNEALSQPCLTTNDADARYAAIIALTYQSAYMQDAMMEFITMLRGWMFIQTKVVPDLEMSMFRNFTREAFVGSMKQHIARHLINRSAILLDDYLASLKVVRVLCQGTAEIKYLSALERLGRLANQSPIEGAF</sequence>
<feature type="compositionally biased region" description="Basic and acidic residues" evidence="2">
    <location>
        <begin position="39"/>
        <end position="49"/>
    </location>
</feature>
<dbReference type="PROSITE" id="PS50048">
    <property type="entry name" value="ZN2_CY6_FUNGAL_2"/>
    <property type="match status" value="1"/>
</dbReference>
<evidence type="ECO:0000313" key="5">
    <source>
        <dbReference type="Proteomes" id="UP000034112"/>
    </source>
</evidence>
<dbReference type="InterPro" id="IPR036864">
    <property type="entry name" value="Zn2-C6_fun-type_DNA-bd_sf"/>
</dbReference>
<evidence type="ECO:0000313" key="4">
    <source>
        <dbReference type="EMBL" id="KKO98934.1"/>
    </source>
</evidence>
<comment type="caution">
    <text evidence="4">The sequence shown here is derived from an EMBL/GenBank/DDBJ whole genome shotgun (WGS) entry which is preliminary data.</text>
</comment>
<dbReference type="GO" id="GO:0008270">
    <property type="term" value="F:zinc ion binding"/>
    <property type="evidence" value="ECO:0007669"/>
    <property type="project" value="InterPro"/>
</dbReference>
<dbReference type="AlphaFoldDB" id="A0A0F9X2N7"/>
<dbReference type="OrthoDB" id="416217at2759"/>
<dbReference type="Gene3D" id="4.10.240.10">
    <property type="entry name" value="Zn(2)-C6 fungal-type DNA-binding domain"/>
    <property type="match status" value="1"/>
</dbReference>
<reference evidence="5" key="1">
    <citation type="journal article" date="2015" name="Genome Announc.">
        <title>Draft whole-genome sequence of the biocontrol agent Trichoderma harzianum T6776.</title>
        <authorList>
            <person name="Baroncelli R."/>
            <person name="Piaggeschi G."/>
            <person name="Fiorini L."/>
            <person name="Bertolini E."/>
            <person name="Zapparata A."/>
            <person name="Pe M.E."/>
            <person name="Sarrocco S."/>
            <person name="Vannacci G."/>
        </authorList>
    </citation>
    <scope>NUCLEOTIDE SEQUENCE [LARGE SCALE GENOMIC DNA]</scope>
    <source>
        <strain evidence="5">T6776</strain>
    </source>
</reference>
<evidence type="ECO:0000256" key="2">
    <source>
        <dbReference type="SAM" id="MobiDB-lite"/>
    </source>
</evidence>
<dbReference type="Proteomes" id="UP000034112">
    <property type="component" value="Unassembled WGS sequence"/>
</dbReference>
<dbReference type="CDD" id="cd00067">
    <property type="entry name" value="GAL4"/>
    <property type="match status" value="1"/>
</dbReference>
<gene>
    <name evidence="4" type="ORF">THAR02_08972</name>
</gene>
<dbReference type="GO" id="GO:0001228">
    <property type="term" value="F:DNA-binding transcription activator activity, RNA polymerase II-specific"/>
    <property type="evidence" value="ECO:0007669"/>
    <property type="project" value="TreeGrafter"/>
</dbReference>
<dbReference type="SMART" id="SM00066">
    <property type="entry name" value="GAL4"/>
    <property type="match status" value="1"/>
</dbReference>
<dbReference type="OMA" id="FRNFTRE"/>
<dbReference type="InterPro" id="IPR021858">
    <property type="entry name" value="Fun_TF"/>
</dbReference>
<feature type="region of interest" description="Disordered" evidence="2">
    <location>
        <begin position="24"/>
        <end position="72"/>
    </location>
</feature>
<evidence type="ECO:0000256" key="1">
    <source>
        <dbReference type="ARBA" id="ARBA00023242"/>
    </source>
</evidence>
<protein>
    <recommendedName>
        <fullName evidence="3">Zn(2)-C6 fungal-type domain-containing protein</fullName>
    </recommendedName>
</protein>
<dbReference type="Pfam" id="PF11951">
    <property type="entry name" value="Fungal_trans_2"/>
    <property type="match status" value="1"/>
</dbReference>
<dbReference type="InterPro" id="IPR053157">
    <property type="entry name" value="Sterol_Uptake_Regulator"/>
</dbReference>
<evidence type="ECO:0000259" key="3">
    <source>
        <dbReference type="PROSITE" id="PS50048"/>
    </source>
</evidence>
<dbReference type="PROSITE" id="PS00463">
    <property type="entry name" value="ZN2_CY6_FUNGAL_1"/>
    <property type="match status" value="1"/>
</dbReference>
<dbReference type="PANTHER" id="PTHR47784">
    <property type="entry name" value="STEROL UPTAKE CONTROL PROTEIN 2"/>
    <property type="match status" value="1"/>
</dbReference>
<accession>A0A0F9X2N7</accession>
<proteinExistence type="predicted"/>
<organism evidence="4 5">
    <name type="scientific">Trichoderma harzianum</name>
    <name type="common">Hypocrea lixii</name>
    <dbReference type="NCBI Taxonomy" id="5544"/>
    <lineage>
        <taxon>Eukaryota</taxon>
        <taxon>Fungi</taxon>
        <taxon>Dikarya</taxon>
        <taxon>Ascomycota</taxon>
        <taxon>Pezizomycotina</taxon>
        <taxon>Sordariomycetes</taxon>
        <taxon>Hypocreomycetidae</taxon>
        <taxon>Hypocreales</taxon>
        <taxon>Hypocreaceae</taxon>
        <taxon>Trichoderma</taxon>
    </lineage>
</organism>
<keyword evidence="1" id="KW-0539">Nucleus</keyword>